<organism evidence="2 3">
    <name type="scientific">Candidatus Nealsonbacteria bacterium RIFOXYC1_FULL_40_7</name>
    <dbReference type="NCBI Taxonomy" id="1801678"/>
    <lineage>
        <taxon>Bacteria</taxon>
        <taxon>Candidatus Nealsoniibacteriota</taxon>
    </lineage>
</organism>
<dbReference type="EMBL" id="MHMN01000046">
    <property type="protein sequence ID" value="OGZ27301.1"/>
    <property type="molecule type" value="Genomic_DNA"/>
</dbReference>
<sequence length="125" mass="13553">MNKTILTLTAVALGAGALFASSSGALAYRGDPGVRGPNYTAERHEAMTKAFENKDYNAWKEQMSGRGRVTQVVNEGNFARFAEMHQLMLDGKTTEANAIRAELGLGLQNGSGQGQNMRYGRNVNR</sequence>
<protein>
    <submittedName>
        <fullName evidence="2">Uncharacterized protein</fullName>
    </submittedName>
</protein>
<proteinExistence type="predicted"/>
<feature type="signal peptide" evidence="1">
    <location>
        <begin position="1"/>
        <end position="27"/>
    </location>
</feature>
<dbReference type="Proteomes" id="UP000176326">
    <property type="component" value="Unassembled WGS sequence"/>
</dbReference>
<evidence type="ECO:0000313" key="3">
    <source>
        <dbReference type="Proteomes" id="UP000176326"/>
    </source>
</evidence>
<evidence type="ECO:0000313" key="2">
    <source>
        <dbReference type="EMBL" id="OGZ27301.1"/>
    </source>
</evidence>
<gene>
    <name evidence="2" type="ORF">A2427_03145</name>
</gene>
<reference evidence="2 3" key="1">
    <citation type="journal article" date="2016" name="Nat. Commun.">
        <title>Thousands of microbial genomes shed light on interconnected biogeochemical processes in an aquifer system.</title>
        <authorList>
            <person name="Anantharaman K."/>
            <person name="Brown C.T."/>
            <person name="Hug L.A."/>
            <person name="Sharon I."/>
            <person name="Castelle C.J."/>
            <person name="Probst A.J."/>
            <person name="Thomas B.C."/>
            <person name="Singh A."/>
            <person name="Wilkins M.J."/>
            <person name="Karaoz U."/>
            <person name="Brodie E.L."/>
            <person name="Williams K.H."/>
            <person name="Hubbard S.S."/>
            <person name="Banfield J.F."/>
        </authorList>
    </citation>
    <scope>NUCLEOTIDE SEQUENCE [LARGE SCALE GENOMIC DNA]</scope>
</reference>
<feature type="chain" id="PRO_5009582769" evidence="1">
    <location>
        <begin position="28"/>
        <end position="125"/>
    </location>
</feature>
<evidence type="ECO:0000256" key="1">
    <source>
        <dbReference type="SAM" id="SignalP"/>
    </source>
</evidence>
<dbReference type="AlphaFoldDB" id="A0A1G2EPL0"/>
<comment type="caution">
    <text evidence="2">The sequence shown here is derived from an EMBL/GenBank/DDBJ whole genome shotgun (WGS) entry which is preliminary data.</text>
</comment>
<keyword evidence="1" id="KW-0732">Signal</keyword>
<accession>A0A1G2EPL0</accession>
<name>A0A1G2EPL0_9BACT</name>